<dbReference type="EMBL" id="LAZR01006093">
    <property type="protein sequence ID" value="KKM94794.1"/>
    <property type="molecule type" value="Genomic_DNA"/>
</dbReference>
<proteinExistence type="predicted"/>
<evidence type="ECO:0000313" key="2">
    <source>
        <dbReference type="EMBL" id="KKM94794.1"/>
    </source>
</evidence>
<sequence>MNKDKQAKETDAEDVVAEVAEKTEPAGLTVTGDVVVADLKVQFDELKGLIADGRAEVLADSKALADRVAVLEQPVVTTDAMPQFDELKQLIVDSRQFTHEVHDAIVERLAKAEAATAALANHVATIAPPARNYPRTKEYTVKDGDTTTKIAKAELGQAGRFIEIATMNYDRYPRLKTNSNNVTPGWNLRLPA</sequence>
<comment type="caution">
    <text evidence="2">The sequence shown here is derived from an EMBL/GenBank/DDBJ whole genome shotgun (WGS) entry which is preliminary data.</text>
</comment>
<protein>
    <recommendedName>
        <fullName evidence="1">LysM domain-containing protein</fullName>
    </recommendedName>
</protein>
<feature type="domain" description="LysM" evidence="1">
    <location>
        <begin position="137"/>
        <end position="190"/>
    </location>
</feature>
<dbReference type="InterPro" id="IPR036779">
    <property type="entry name" value="LysM_dom_sf"/>
</dbReference>
<dbReference type="AlphaFoldDB" id="A0A0F9LIP9"/>
<dbReference type="Gene3D" id="3.10.350.10">
    <property type="entry name" value="LysM domain"/>
    <property type="match status" value="1"/>
</dbReference>
<organism evidence="2">
    <name type="scientific">marine sediment metagenome</name>
    <dbReference type="NCBI Taxonomy" id="412755"/>
    <lineage>
        <taxon>unclassified sequences</taxon>
        <taxon>metagenomes</taxon>
        <taxon>ecological metagenomes</taxon>
    </lineage>
</organism>
<accession>A0A0F9LIP9</accession>
<reference evidence="2" key="1">
    <citation type="journal article" date="2015" name="Nature">
        <title>Complex archaea that bridge the gap between prokaryotes and eukaryotes.</title>
        <authorList>
            <person name="Spang A."/>
            <person name="Saw J.H."/>
            <person name="Jorgensen S.L."/>
            <person name="Zaremba-Niedzwiedzka K."/>
            <person name="Martijn J."/>
            <person name="Lind A.E."/>
            <person name="van Eijk R."/>
            <person name="Schleper C."/>
            <person name="Guy L."/>
            <person name="Ettema T.J."/>
        </authorList>
    </citation>
    <scope>NUCLEOTIDE SEQUENCE</scope>
</reference>
<name>A0A0F9LIP9_9ZZZZ</name>
<evidence type="ECO:0000259" key="1">
    <source>
        <dbReference type="PROSITE" id="PS51782"/>
    </source>
</evidence>
<gene>
    <name evidence="2" type="ORF">LCGC14_1194730</name>
</gene>
<dbReference type="PROSITE" id="PS51782">
    <property type="entry name" value="LYSM"/>
    <property type="match status" value="1"/>
</dbReference>
<dbReference type="InterPro" id="IPR018392">
    <property type="entry name" value="LysM"/>
</dbReference>